<accession>A0A0N8CT54</accession>
<dbReference type="Proteomes" id="UP000076858">
    <property type="component" value="Unassembled WGS sequence"/>
</dbReference>
<sequence>MSSGFRFITSHLGLGHIVSLDDDRPRSKKKSRTIELLSRVTHVLRLPNSQVPVKRPPSFLAH</sequence>
<reference evidence="1 2" key="1">
    <citation type="submission" date="2016-03" db="EMBL/GenBank/DDBJ databases">
        <title>EvidentialGene: Evidence-directed Construction of Genes on Genomes.</title>
        <authorList>
            <person name="Gilbert D.G."/>
            <person name="Choi J.-H."/>
            <person name="Mockaitis K."/>
            <person name="Colbourne J."/>
            <person name="Pfrender M."/>
        </authorList>
    </citation>
    <scope>NUCLEOTIDE SEQUENCE [LARGE SCALE GENOMIC DNA]</scope>
    <source>
        <strain evidence="1 2">Xinb3</strain>
        <tissue evidence="1">Complete organism</tissue>
    </source>
</reference>
<proteinExistence type="predicted"/>
<dbReference type="EMBL" id="LRGB01002849">
    <property type="protein sequence ID" value="KZS06048.1"/>
    <property type="molecule type" value="Genomic_DNA"/>
</dbReference>
<name>A0A0N8CT54_9CRUS</name>
<evidence type="ECO:0000313" key="1">
    <source>
        <dbReference type="EMBL" id="KZS06048.1"/>
    </source>
</evidence>
<comment type="caution">
    <text evidence="1">The sequence shown here is derived from an EMBL/GenBank/DDBJ whole genome shotgun (WGS) entry which is preliminary data.</text>
</comment>
<protein>
    <submittedName>
        <fullName evidence="1">Uncharacterized protein</fullName>
    </submittedName>
</protein>
<evidence type="ECO:0000313" key="2">
    <source>
        <dbReference type="Proteomes" id="UP000076858"/>
    </source>
</evidence>
<keyword evidence="2" id="KW-1185">Reference proteome</keyword>
<organism evidence="1 2">
    <name type="scientific">Daphnia magna</name>
    <dbReference type="NCBI Taxonomy" id="35525"/>
    <lineage>
        <taxon>Eukaryota</taxon>
        <taxon>Metazoa</taxon>
        <taxon>Ecdysozoa</taxon>
        <taxon>Arthropoda</taxon>
        <taxon>Crustacea</taxon>
        <taxon>Branchiopoda</taxon>
        <taxon>Diplostraca</taxon>
        <taxon>Cladocera</taxon>
        <taxon>Anomopoda</taxon>
        <taxon>Daphniidae</taxon>
        <taxon>Daphnia</taxon>
    </lineage>
</organism>
<gene>
    <name evidence="1" type="ORF">APZ42_030540</name>
</gene>
<dbReference type="AlphaFoldDB" id="A0A0N8CT54"/>